<evidence type="ECO:0000256" key="1">
    <source>
        <dbReference type="ARBA" id="ARBA00001946"/>
    </source>
</evidence>
<proteinExistence type="predicted"/>
<feature type="domain" description="GGDEF" evidence="4">
    <location>
        <begin position="255"/>
        <end position="385"/>
    </location>
</feature>
<dbReference type="PANTHER" id="PTHR45138:SF9">
    <property type="entry name" value="DIGUANYLATE CYCLASE DGCM-RELATED"/>
    <property type="match status" value="1"/>
</dbReference>
<dbReference type="PROSITE" id="PS50887">
    <property type="entry name" value="GGDEF"/>
    <property type="match status" value="1"/>
</dbReference>
<comment type="catalytic activity">
    <reaction evidence="3">
        <text>2 GTP = 3',3'-c-di-GMP + 2 diphosphate</text>
        <dbReference type="Rhea" id="RHEA:24898"/>
        <dbReference type="ChEBI" id="CHEBI:33019"/>
        <dbReference type="ChEBI" id="CHEBI:37565"/>
        <dbReference type="ChEBI" id="CHEBI:58805"/>
        <dbReference type="EC" id="2.7.7.65"/>
    </reaction>
</comment>
<organism evidence="5">
    <name type="scientific">Vibrio coralliilyticus</name>
    <dbReference type="NCBI Taxonomy" id="190893"/>
    <lineage>
        <taxon>Bacteria</taxon>
        <taxon>Pseudomonadati</taxon>
        <taxon>Pseudomonadota</taxon>
        <taxon>Gammaproteobacteria</taxon>
        <taxon>Vibrionales</taxon>
        <taxon>Vibrionaceae</taxon>
        <taxon>Vibrio</taxon>
    </lineage>
</organism>
<dbReference type="InterPro" id="IPR050469">
    <property type="entry name" value="Diguanylate_Cyclase"/>
</dbReference>
<keyword evidence="5" id="KW-0418">Kinase</keyword>
<evidence type="ECO:0000256" key="3">
    <source>
        <dbReference type="ARBA" id="ARBA00034247"/>
    </source>
</evidence>
<dbReference type="EC" id="2.7.7.65" evidence="2"/>
<name>A0A837G9I7_9VIBR</name>
<sequence>MGIHLDITTLSIICVLLSLCYCIGLLLIQQLQPSVSGISTIASALLLLSVSFFLLSFGNQITHWVSKILANSLMAFSYIILLLGVCQFRRFPRIIANIGFYSFPILIVGLTYFTFFMPSTNARVILMTVYVSSLCFIAILANQKGKSTDITPSKFLLSLGLATQGGYNLFRFVWTLFEERIDDFMISGMAHQLAFVSTLLMIIFIGFSVTWMLTGRLVATIYDTSIKDELTQLYNRRALEELLPKEIARSSRHKQPLSVLLLDIDHFKKVNDTYGHQAGDRVLRTTGKLLILQTRKDDLSFRYGGEEFLVLLPNTDVEKAVIVAEKLREAIKRARMLPTNVDSCTASFGVTQFNGEDDWQTAIERADQALYSAKENGRNQVTART</sequence>
<comment type="caution">
    <text evidence="5">The sequence shown here is derived from an EMBL/GenBank/DDBJ whole genome shotgun (WGS) entry which is preliminary data.</text>
</comment>
<dbReference type="SMART" id="SM00267">
    <property type="entry name" value="GGDEF"/>
    <property type="match status" value="1"/>
</dbReference>
<dbReference type="InterPro" id="IPR000160">
    <property type="entry name" value="GGDEF_dom"/>
</dbReference>
<evidence type="ECO:0000259" key="4">
    <source>
        <dbReference type="PROSITE" id="PS50887"/>
    </source>
</evidence>
<dbReference type="GO" id="GO:0005886">
    <property type="term" value="C:plasma membrane"/>
    <property type="evidence" value="ECO:0007669"/>
    <property type="project" value="TreeGrafter"/>
</dbReference>
<keyword evidence="5" id="KW-0808">Transferase</keyword>
<gene>
    <name evidence="5" type="ORF">TW71_11085</name>
</gene>
<dbReference type="AlphaFoldDB" id="A0A837G9I7"/>
<dbReference type="Pfam" id="PF00990">
    <property type="entry name" value="GGDEF"/>
    <property type="match status" value="1"/>
</dbReference>
<dbReference type="CDD" id="cd01949">
    <property type="entry name" value="GGDEF"/>
    <property type="match status" value="1"/>
</dbReference>
<dbReference type="FunFam" id="3.30.70.270:FF:000001">
    <property type="entry name" value="Diguanylate cyclase domain protein"/>
    <property type="match status" value="1"/>
</dbReference>
<dbReference type="GO" id="GO:0052621">
    <property type="term" value="F:diguanylate cyclase activity"/>
    <property type="evidence" value="ECO:0007669"/>
    <property type="project" value="UniProtKB-EC"/>
</dbReference>
<protein>
    <recommendedName>
        <fullName evidence="2">diguanylate cyclase</fullName>
        <ecNumber evidence="2">2.7.7.65</ecNumber>
    </recommendedName>
</protein>
<dbReference type="SUPFAM" id="SSF55073">
    <property type="entry name" value="Nucleotide cyclase"/>
    <property type="match status" value="1"/>
</dbReference>
<accession>A0A837G9I7</accession>
<dbReference type="GO" id="GO:1902201">
    <property type="term" value="P:negative regulation of bacterial-type flagellum-dependent cell motility"/>
    <property type="evidence" value="ECO:0007669"/>
    <property type="project" value="TreeGrafter"/>
</dbReference>
<dbReference type="InterPro" id="IPR043128">
    <property type="entry name" value="Rev_trsase/Diguanyl_cyclase"/>
</dbReference>
<evidence type="ECO:0000313" key="5">
    <source>
        <dbReference type="EMBL" id="KJY73306.1"/>
    </source>
</evidence>
<reference evidence="5" key="1">
    <citation type="journal article" date="2015" name="BMC Genomics">
        <title>Genome mining reveals unlocked bioactive potential of marine Gram-negative bacteria.</title>
        <authorList>
            <person name="Machado H."/>
            <person name="Sonnenschein E.C."/>
            <person name="Melchiorsen J."/>
            <person name="Gram L."/>
        </authorList>
    </citation>
    <scope>NUCLEOTIDE SEQUENCE</scope>
    <source>
        <strain evidence="5">S2052</strain>
    </source>
</reference>
<dbReference type="PANTHER" id="PTHR45138">
    <property type="entry name" value="REGULATORY COMPONENTS OF SENSORY TRANSDUCTION SYSTEM"/>
    <property type="match status" value="1"/>
</dbReference>
<dbReference type="InterPro" id="IPR029787">
    <property type="entry name" value="Nucleotide_cyclase"/>
</dbReference>
<evidence type="ECO:0000256" key="2">
    <source>
        <dbReference type="ARBA" id="ARBA00012528"/>
    </source>
</evidence>
<comment type="cofactor">
    <cofactor evidence="1">
        <name>Mg(2+)</name>
        <dbReference type="ChEBI" id="CHEBI:18420"/>
    </cofactor>
</comment>
<dbReference type="NCBIfam" id="TIGR00254">
    <property type="entry name" value="GGDEF"/>
    <property type="match status" value="1"/>
</dbReference>
<dbReference type="Gene3D" id="3.30.70.270">
    <property type="match status" value="1"/>
</dbReference>
<dbReference type="GO" id="GO:0016301">
    <property type="term" value="F:kinase activity"/>
    <property type="evidence" value="ECO:0007669"/>
    <property type="project" value="UniProtKB-KW"/>
</dbReference>
<dbReference type="GO" id="GO:0043709">
    <property type="term" value="P:cell adhesion involved in single-species biofilm formation"/>
    <property type="evidence" value="ECO:0007669"/>
    <property type="project" value="TreeGrafter"/>
</dbReference>
<dbReference type="EMBL" id="JXXR01000011">
    <property type="protein sequence ID" value="KJY73306.1"/>
    <property type="molecule type" value="Genomic_DNA"/>
</dbReference>